<evidence type="ECO:0000313" key="1">
    <source>
        <dbReference type="EMBL" id="MCU6700811.1"/>
    </source>
</evidence>
<dbReference type="RefSeq" id="WP_262582147.1">
    <property type="nucleotide sequence ID" value="NZ_JAOQJV010000018.1"/>
</dbReference>
<accession>A0ABT2S8A8</accession>
<sequence length="78" mass="8900">MDFRQIAMIQKLKSDLNLFRANHPKFPMFLKAVSQDAIEEGSIIEINVTTPEGKKYCTNVKLKADDIALFESLKSIQQ</sequence>
<evidence type="ECO:0000313" key="2">
    <source>
        <dbReference type="Proteomes" id="UP001207605"/>
    </source>
</evidence>
<dbReference type="EMBL" id="JAOQJV010000018">
    <property type="protein sequence ID" value="MCU6700811.1"/>
    <property type="molecule type" value="Genomic_DNA"/>
</dbReference>
<protein>
    <submittedName>
        <fullName evidence="1">Uncharacterized protein</fullName>
    </submittedName>
</protein>
<gene>
    <name evidence="1" type="ORF">OCV65_11280</name>
</gene>
<comment type="caution">
    <text evidence="1">The sequence shown here is derived from an EMBL/GenBank/DDBJ whole genome shotgun (WGS) entry which is preliminary data.</text>
</comment>
<proteinExistence type="predicted"/>
<organism evidence="1 2">
    <name type="scientific">Dorea ammoniilytica</name>
    <dbReference type="NCBI Taxonomy" id="2981788"/>
    <lineage>
        <taxon>Bacteria</taxon>
        <taxon>Bacillati</taxon>
        <taxon>Bacillota</taxon>
        <taxon>Clostridia</taxon>
        <taxon>Lachnospirales</taxon>
        <taxon>Lachnospiraceae</taxon>
        <taxon>Dorea</taxon>
    </lineage>
</organism>
<reference evidence="1 2" key="1">
    <citation type="journal article" date="2021" name="ISME Commun">
        <title>Automated analysis of genomic sequences facilitates high-throughput and comprehensive description of bacteria.</title>
        <authorList>
            <person name="Hitch T.C.A."/>
        </authorList>
    </citation>
    <scope>NUCLEOTIDE SEQUENCE [LARGE SCALE GENOMIC DNA]</scope>
    <source>
        <strain evidence="1 2">Sanger_02</strain>
    </source>
</reference>
<dbReference type="Proteomes" id="UP001207605">
    <property type="component" value="Unassembled WGS sequence"/>
</dbReference>
<keyword evidence="2" id="KW-1185">Reference proteome</keyword>
<name>A0ABT2S8A8_9FIRM</name>